<dbReference type="InterPro" id="IPR045584">
    <property type="entry name" value="Pilin-like"/>
</dbReference>
<dbReference type="Gene3D" id="3.30.700.10">
    <property type="entry name" value="Glycoprotein, Type 4 Pilin"/>
    <property type="match status" value="1"/>
</dbReference>
<evidence type="ECO:0000313" key="3">
    <source>
        <dbReference type="Proteomes" id="UP000823928"/>
    </source>
</evidence>
<dbReference type="SUPFAM" id="SSF54523">
    <property type="entry name" value="Pili subunits"/>
    <property type="match status" value="1"/>
</dbReference>
<gene>
    <name evidence="2" type="ORF">IAC10_07125</name>
</gene>
<evidence type="ECO:0000313" key="2">
    <source>
        <dbReference type="EMBL" id="HIS36386.1"/>
    </source>
</evidence>
<dbReference type="Proteomes" id="UP000823928">
    <property type="component" value="Unassembled WGS sequence"/>
</dbReference>
<dbReference type="AlphaFoldDB" id="A0A9D1EYN6"/>
<sequence>MLERLFKKHFAQLFKKRTTFFTSFFIRNAFGGFNKFIGFTLAEVLITLGIIGVVAAMTLPSLVSKIQDKQLKTAFKKQYSAFAQAMQRVYIEDGDTYEKVDWLQMPVYFCKIQNQLKVLKSGINCKEVLSDANYDSNKDWPNTGKVYWHQANKWYDKKGKPQHVNTGYQYLSYILPDGAIVNYNCYNQIFIDVNGYKKPNTIGRDIFFMTIQTKNLVPTIISTTGTHVRPNGCTVDGSNSTPALTIDNYEEDCKTGTGWGCSLLYLTD</sequence>
<dbReference type="InterPro" id="IPR012902">
    <property type="entry name" value="N_methyl_site"/>
</dbReference>
<name>A0A9D1EYN6_9BACT</name>
<organism evidence="2 3">
    <name type="scientific">Candidatus Scatousia excrementigallinarum</name>
    <dbReference type="NCBI Taxonomy" id="2840935"/>
    <lineage>
        <taxon>Bacteria</taxon>
        <taxon>Candidatus Scatousia</taxon>
    </lineage>
</organism>
<reference evidence="2" key="2">
    <citation type="journal article" date="2021" name="PeerJ">
        <title>Extensive microbial diversity within the chicken gut microbiome revealed by metagenomics and culture.</title>
        <authorList>
            <person name="Gilroy R."/>
            <person name="Ravi A."/>
            <person name="Getino M."/>
            <person name="Pursley I."/>
            <person name="Horton D.L."/>
            <person name="Alikhan N.F."/>
            <person name="Baker D."/>
            <person name="Gharbi K."/>
            <person name="Hall N."/>
            <person name="Watson M."/>
            <person name="Adriaenssens E.M."/>
            <person name="Foster-Nyarko E."/>
            <person name="Jarju S."/>
            <person name="Secka A."/>
            <person name="Antonio M."/>
            <person name="Oren A."/>
            <person name="Chaudhuri R.R."/>
            <person name="La Ragione R."/>
            <person name="Hildebrand F."/>
            <person name="Pallen M.J."/>
        </authorList>
    </citation>
    <scope>NUCLEOTIDE SEQUENCE</scope>
    <source>
        <strain evidence="2">6276</strain>
    </source>
</reference>
<reference evidence="2" key="1">
    <citation type="submission" date="2020-10" db="EMBL/GenBank/DDBJ databases">
        <authorList>
            <person name="Gilroy R."/>
        </authorList>
    </citation>
    <scope>NUCLEOTIDE SEQUENCE</scope>
    <source>
        <strain evidence="2">6276</strain>
    </source>
</reference>
<evidence type="ECO:0000256" key="1">
    <source>
        <dbReference type="SAM" id="Phobius"/>
    </source>
</evidence>
<keyword evidence="1" id="KW-0812">Transmembrane</keyword>
<keyword evidence="1" id="KW-0472">Membrane</keyword>
<keyword evidence="1" id="KW-1133">Transmembrane helix</keyword>
<dbReference type="Pfam" id="PF07963">
    <property type="entry name" value="N_methyl"/>
    <property type="match status" value="1"/>
</dbReference>
<dbReference type="NCBIfam" id="TIGR02532">
    <property type="entry name" value="IV_pilin_GFxxxE"/>
    <property type="match status" value="1"/>
</dbReference>
<accession>A0A9D1EYN6</accession>
<comment type="caution">
    <text evidence="2">The sequence shown here is derived from an EMBL/GenBank/DDBJ whole genome shotgun (WGS) entry which is preliminary data.</text>
</comment>
<proteinExistence type="predicted"/>
<protein>
    <submittedName>
        <fullName evidence="2">Type II secretion system protein</fullName>
    </submittedName>
</protein>
<dbReference type="EMBL" id="DVIU01000138">
    <property type="protein sequence ID" value="HIS36386.1"/>
    <property type="molecule type" value="Genomic_DNA"/>
</dbReference>
<feature type="transmembrane region" description="Helical" evidence="1">
    <location>
        <begin position="41"/>
        <end position="63"/>
    </location>
</feature>